<organism evidence="2 3">
    <name type="scientific">Litoreibacter meonggei</name>
    <dbReference type="NCBI Taxonomy" id="1049199"/>
    <lineage>
        <taxon>Bacteria</taxon>
        <taxon>Pseudomonadati</taxon>
        <taxon>Pseudomonadota</taxon>
        <taxon>Alphaproteobacteria</taxon>
        <taxon>Rhodobacterales</taxon>
        <taxon>Roseobacteraceae</taxon>
        <taxon>Litoreibacter</taxon>
    </lineage>
</organism>
<accession>A0A497VNN8</accession>
<comment type="caution">
    <text evidence="2">The sequence shown here is derived from an EMBL/GenBank/DDBJ whole genome shotgun (WGS) entry which is preliminary data.</text>
</comment>
<dbReference type="OrthoDB" id="9794917at2"/>
<dbReference type="InterPro" id="IPR004360">
    <property type="entry name" value="Glyas_Fos-R_dOase_dom"/>
</dbReference>
<dbReference type="GO" id="GO:0016829">
    <property type="term" value="F:lyase activity"/>
    <property type="evidence" value="ECO:0007669"/>
    <property type="project" value="UniProtKB-KW"/>
</dbReference>
<keyword evidence="3" id="KW-1185">Reference proteome</keyword>
<name>A0A497VNN8_9RHOB</name>
<dbReference type="SUPFAM" id="SSF54593">
    <property type="entry name" value="Glyoxalase/Bleomycin resistance protein/Dihydroxybiphenyl dioxygenase"/>
    <property type="match status" value="1"/>
</dbReference>
<sequence>MSRHISAFTIVVPSYDDGIAFYVDRAGFSLIEDTDMGDGKRWVLIAPSPDAETRILLAEAKGGTQAAAIGNQTGGRVGFFLHSDDFDADFGRMTEAGVTFEEAPRDEPYGKVAVWRDPWGNRWDLLQLKS</sequence>
<dbReference type="AlphaFoldDB" id="A0A497VNN8"/>
<gene>
    <name evidence="2" type="ORF">BCF46_2775</name>
</gene>
<dbReference type="InterPro" id="IPR029068">
    <property type="entry name" value="Glyas_Bleomycin-R_OHBP_Dase"/>
</dbReference>
<dbReference type="RefSeq" id="WP_121025207.1">
    <property type="nucleotide sequence ID" value="NZ_RCCE01000004.1"/>
</dbReference>
<dbReference type="Gene3D" id="3.10.180.10">
    <property type="entry name" value="2,3-Dihydroxybiphenyl 1,2-Dioxygenase, domain 1"/>
    <property type="match status" value="1"/>
</dbReference>
<dbReference type="EMBL" id="RCCE01000004">
    <property type="protein sequence ID" value="RLJ41805.1"/>
    <property type="molecule type" value="Genomic_DNA"/>
</dbReference>
<evidence type="ECO:0000313" key="3">
    <source>
        <dbReference type="Proteomes" id="UP000269157"/>
    </source>
</evidence>
<feature type="domain" description="VOC" evidence="1">
    <location>
        <begin position="4"/>
        <end position="128"/>
    </location>
</feature>
<reference evidence="2 3" key="1">
    <citation type="submission" date="2018-10" db="EMBL/GenBank/DDBJ databases">
        <title>Genomic Encyclopedia of Archaeal and Bacterial Type Strains, Phase II (KMG-II): from individual species to whole genera.</title>
        <authorList>
            <person name="Goeker M."/>
        </authorList>
    </citation>
    <scope>NUCLEOTIDE SEQUENCE [LARGE SCALE GENOMIC DNA]</scope>
    <source>
        <strain evidence="2 3">DSM 29466</strain>
    </source>
</reference>
<evidence type="ECO:0000313" key="2">
    <source>
        <dbReference type="EMBL" id="RLJ41805.1"/>
    </source>
</evidence>
<dbReference type="PANTHER" id="PTHR36437:SF2">
    <property type="entry name" value="GLYOXALASE_BLEOMYCIN RESISTANCE PROTEIN_DIOXYGENASE"/>
    <property type="match status" value="1"/>
</dbReference>
<evidence type="ECO:0000259" key="1">
    <source>
        <dbReference type="PROSITE" id="PS51819"/>
    </source>
</evidence>
<dbReference type="PANTHER" id="PTHR36437">
    <property type="entry name" value="GLYOXALASE/BLEOMYCIN RESISTANCE PROTEIN/DIOXYGENASE"/>
    <property type="match status" value="1"/>
</dbReference>
<proteinExistence type="predicted"/>
<dbReference type="Pfam" id="PF00903">
    <property type="entry name" value="Glyoxalase"/>
    <property type="match status" value="1"/>
</dbReference>
<protein>
    <submittedName>
        <fullName evidence="2">Putative enzyme related to lactoylglutathione lyase</fullName>
    </submittedName>
</protein>
<keyword evidence="2" id="KW-0456">Lyase</keyword>
<dbReference type="PROSITE" id="PS51819">
    <property type="entry name" value="VOC"/>
    <property type="match status" value="1"/>
</dbReference>
<dbReference type="Proteomes" id="UP000269157">
    <property type="component" value="Unassembled WGS sequence"/>
</dbReference>
<dbReference type="InterPro" id="IPR037523">
    <property type="entry name" value="VOC_core"/>
</dbReference>